<evidence type="ECO:0000256" key="4">
    <source>
        <dbReference type="ARBA" id="ARBA00023163"/>
    </source>
</evidence>
<dbReference type="InterPro" id="IPR036271">
    <property type="entry name" value="Tet_transcr_reg_TetR-rel_C_sf"/>
</dbReference>
<dbReference type="InterPro" id="IPR050109">
    <property type="entry name" value="HTH-type_TetR-like_transc_reg"/>
</dbReference>
<dbReference type="Proteomes" id="UP000562352">
    <property type="component" value="Unassembled WGS sequence"/>
</dbReference>
<dbReference type="GO" id="GO:0003700">
    <property type="term" value="F:DNA-binding transcription factor activity"/>
    <property type="evidence" value="ECO:0007669"/>
    <property type="project" value="TreeGrafter"/>
</dbReference>
<dbReference type="AlphaFoldDB" id="A0A841CZ88"/>
<proteinExistence type="predicted"/>
<evidence type="ECO:0000259" key="6">
    <source>
        <dbReference type="PROSITE" id="PS50977"/>
    </source>
</evidence>
<evidence type="ECO:0000256" key="5">
    <source>
        <dbReference type="PROSITE-ProRule" id="PRU00335"/>
    </source>
</evidence>
<dbReference type="SUPFAM" id="SSF46689">
    <property type="entry name" value="Homeodomain-like"/>
    <property type="match status" value="1"/>
</dbReference>
<dbReference type="PRINTS" id="PR00455">
    <property type="entry name" value="HTHTETR"/>
</dbReference>
<evidence type="ECO:0000313" key="7">
    <source>
        <dbReference type="EMBL" id="MBB5961428.1"/>
    </source>
</evidence>
<name>A0A841CZ88_PLAVE</name>
<evidence type="ECO:0000313" key="8">
    <source>
        <dbReference type="Proteomes" id="UP000562352"/>
    </source>
</evidence>
<dbReference type="GO" id="GO:0000976">
    <property type="term" value="F:transcription cis-regulatory region binding"/>
    <property type="evidence" value="ECO:0007669"/>
    <property type="project" value="TreeGrafter"/>
</dbReference>
<dbReference type="PANTHER" id="PTHR30055">
    <property type="entry name" value="HTH-TYPE TRANSCRIPTIONAL REGULATOR RUTR"/>
    <property type="match status" value="1"/>
</dbReference>
<gene>
    <name evidence="7" type="ORF">FHS22_000666</name>
</gene>
<feature type="domain" description="HTH tetR-type" evidence="6">
    <location>
        <begin position="1"/>
        <end position="61"/>
    </location>
</feature>
<dbReference type="InterPro" id="IPR009057">
    <property type="entry name" value="Homeodomain-like_sf"/>
</dbReference>
<dbReference type="PROSITE" id="PS50977">
    <property type="entry name" value="HTH_TETR_2"/>
    <property type="match status" value="1"/>
</dbReference>
<dbReference type="EMBL" id="JACHJJ010000001">
    <property type="protein sequence ID" value="MBB5961428.1"/>
    <property type="molecule type" value="Genomic_DNA"/>
</dbReference>
<keyword evidence="1" id="KW-0678">Repressor</keyword>
<keyword evidence="3 5" id="KW-0238">DNA-binding</keyword>
<dbReference type="SUPFAM" id="SSF48498">
    <property type="entry name" value="Tetracyclin repressor-like, C-terminal domain"/>
    <property type="match status" value="1"/>
</dbReference>
<dbReference type="RefSeq" id="WP_184938222.1">
    <property type="nucleotide sequence ID" value="NZ_BAAAWZ010000001.1"/>
</dbReference>
<protein>
    <submittedName>
        <fullName evidence="7">AcrR family transcriptional regulator</fullName>
    </submittedName>
</protein>
<dbReference type="Pfam" id="PF00440">
    <property type="entry name" value="TetR_N"/>
    <property type="match status" value="1"/>
</dbReference>
<keyword evidence="4" id="KW-0804">Transcription</keyword>
<keyword evidence="2" id="KW-0805">Transcription regulation</keyword>
<evidence type="ECO:0000256" key="3">
    <source>
        <dbReference type="ARBA" id="ARBA00023125"/>
    </source>
</evidence>
<organism evidence="7 8">
    <name type="scientific">Planomonospora venezuelensis</name>
    <dbReference type="NCBI Taxonomy" id="1999"/>
    <lineage>
        <taxon>Bacteria</taxon>
        <taxon>Bacillati</taxon>
        <taxon>Actinomycetota</taxon>
        <taxon>Actinomycetes</taxon>
        <taxon>Streptosporangiales</taxon>
        <taxon>Streptosporangiaceae</taxon>
        <taxon>Planomonospora</taxon>
    </lineage>
</organism>
<feature type="DNA-binding region" description="H-T-H motif" evidence="5">
    <location>
        <begin position="24"/>
        <end position="43"/>
    </location>
</feature>
<keyword evidence="8" id="KW-1185">Reference proteome</keyword>
<sequence length="187" mass="20074">MSNRDDLLAGARRCLLEKGYARTTARDIALAAGVSLAAIGYHFGTKEALLNEALTQALEEWGDSVEQAPAAGSDADPAERFEATWDGVVRSFADDRSLWAVQFELLAHIHGNPGLRHTFAEANRAARLGLVELFGLSVPRDQEERLGAHLQMLVAGAAAQWLMDPESVPSGSDLRRSALALVAALGR</sequence>
<accession>A0A841CZ88</accession>
<dbReference type="PANTHER" id="PTHR30055:SF219">
    <property type="entry name" value="TRANSCRIPTIONAL REGULATORY PROTEIN"/>
    <property type="match status" value="1"/>
</dbReference>
<dbReference type="Pfam" id="PF13977">
    <property type="entry name" value="TetR_C_6"/>
    <property type="match status" value="1"/>
</dbReference>
<reference evidence="7 8" key="1">
    <citation type="submission" date="2020-08" db="EMBL/GenBank/DDBJ databases">
        <title>Genomic Encyclopedia of Type Strains, Phase III (KMG-III): the genomes of soil and plant-associated and newly described type strains.</title>
        <authorList>
            <person name="Whitman W."/>
        </authorList>
    </citation>
    <scope>NUCLEOTIDE SEQUENCE [LARGE SCALE GENOMIC DNA]</scope>
    <source>
        <strain evidence="7 8">CECT 3303</strain>
    </source>
</reference>
<dbReference type="Gene3D" id="1.10.357.10">
    <property type="entry name" value="Tetracycline Repressor, domain 2"/>
    <property type="match status" value="1"/>
</dbReference>
<evidence type="ECO:0000256" key="2">
    <source>
        <dbReference type="ARBA" id="ARBA00023015"/>
    </source>
</evidence>
<dbReference type="InterPro" id="IPR039538">
    <property type="entry name" value="BetI_C"/>
</dbReference>
<evidence type="ECO:0000256" key="1">
    <source>
        <dbReference type="ARBA" id="ARBA00022491"/>
    </source>
</evidence>
<comment type="caution">
    <text evidence="7">The sequence shown here is derived from an EMBL/GenBank/DDBJ whole genome shotgun (WGS) entry which is preliminary data.</text>
</comment>
<dbReference type="InterPro" id="IPR001647">
    <property type="entry name" value="HTH_TetR"/>
</dbReference>